<reference evidence="1" key="1">
    <citation type="journal article" date="2023" name="Mol. Biol. Evol.">
        <title>Third-Generation Sequencing Reveals the Adaptive Role of the Epigenome in Three Deep-Sea Polychaetes.</title>
        <authorList>
            <person name="Perez M."/>
            <person name="Aroh O."/>
            <person name="Sun Y."/>
            <person name="Lan Y."/>
            <person name="Juniper S.K."/>
            <person name="Young C.R."/>
            <person name="Angers B."/>
            <person name="Qian P.Y."/>
        </authorList>
    </citation>
    <scope>NUCLEOTIDE SEQUENCE</scope>
    <source>
        <strain evidence="1">P08H-3</strain>
    </source>
</reference>
<evidence type="ECO:0000313" key="2">
    <source>
        <dbReference type="Proteomes" id="UP001208570"/>
    </source>
</evidence>
<dbReference type="AlphaFoldDB" id="A0AAD9JBR2"/>
<dbReference type="Proteomes" id="UP001208570">
    <property type="component" value="Unassembled WGS sequence"/>
</dbReference>
<organism evidence="1 2">
    <name type="scientific">Paralvinella palmiformis</name>
    <dbReference type="NCBI Taxonomy" id="53620"/>
    <lineage>
        <taxon>Eukaryota</taxon>
        <taxon>Metazoa</taxon>
        <taxon>Spiralia</taxon>
        <taxon>Lophotrochozoa</taxon>
        <taxon>Annelida</taxon>
        <taxon>Polychaeta</taxon>
        <taxon>Sedentaria</taxon>
        <taxon>Canalipalpata</taxon>
        <taxon>Terebellida</taxon>
        <taxon>Terebelliformia</taxon>
        <taxon>Alvinellidae</taxon>
        <taxon>Paralvinella</taxon>
    </lineage>
</organism>
<name>A0AAD9JBR2_9ANNE</name>
<keyword evidence="2" id="KW-1185">Reference proteome</keyword>
<evidence type="ECO:0000313" key="1">
    <source>
        <dbReference type="EMBL" id="KAK2150031.1"/>
    </source>
</evidence>
<proteinExistence type="predicted"/>
<gene>
    <name evidence="1" type="ORF">LSH36_427g06036</name>
</gene>
<sequence>MGYKKAVDTKPIKYGRAQESHKKLHKRFQIKDSGLIIGEHAFTGASPGLIVECAYHVMVTTLRPFNPSFWQHMSTQIIRFRGLYVAPELITQNVWSQ</sequence>
<dbReference type="EMBL" id="JAODUP010000427">
    <property type="protein sequence ID" value="KAK2150031.1"/>
    <property type="molecule type" value="Genomic_DNA"/>
</dbReference>
<protein>
    <submittedName>
        <fullName evidence="1">Uncharacterized protein</fullName>
    </submittedName>
</protein>
<comment type="caution">
    <text evidence="1">The sequence shown here is derived from an EMBL/GenBank/DDBJ whole genome shotgun (WGS) entry which is preliminary data.</text>
</comment>
<accession>A0AAD9JBR2</accession>